<dbReference type="HOGENOM" id="CLU_3379920_0_0_2"/>
<reference evidence="1" key="1">
    <citation type="submission" date="2007-06" db="EMBL/GenBank/DDBJ databases">
        <title>Complete sequence of Methanococcus aeolicus Nankai-3.</title>
        <authorList>
            <consortium name="US DOE Joint Genome Institute"/>
            <person name="Copeland A."/>
            <person name="Lucas S."/>
            <person name="Lapidus A."/>
            <person name="Barry K."/>
            <person name="Glavina del Rio T."/>
            <person name="Dalin E."/>
            <person name="Tice H."/>
            <person name="Pitluck S."/>
            <person name="Chain P."/>
            <person name="Malfatti S."/>
            <person name="Shin M."/>
            <person name="Vergez L."/>
            <person name="Schmutz J."/>
            <person name="Larimer F."/>
            <person name="Land M."/>
            <person name="Hauser L."/>
            <person name="Kyrpides N."/>
            <person name="Lykidis A."/>
            <person name="Sieprawska-Lupa M."/>
            <person name="Whitman W.B."/>
            <person name="Richardson P."/>
        </authorList>
    </citation>
    <scope>NUCLEOTIDE SEQUENCE [LARGE SCALE GENOMIC DNA]</scope>
    <source>
        <strain evidence="1">Nankai-3</strain>
    </source>
</reference>
<name>A6UUE4_META3</name>
<dbReference type="EMBL" id="CP000743">
    <property type="protein sequence ID" value="ABR56116.1"/>
    <property type="molecule type" value="Genomic_DNA"/>
</dbReference>
<sequence length="33" mass="3717">MFLTKISIPINNIIIAAFVEVYITPEIANIILK</sequence>
<dbReference type="Proteomes" id="UP000001106">
    <property type="component" value="Chromosome"/>
</dbReference>
<dbReference type="AlphaFoldDB" id="A6UUE4"/>
<gene>
    <name evidence="1" type="ordered locus">Maeo_0530</name>
</gene>
<organism evidence="1 2">
    <name type="scientific">Methanococcus aeolicus (strain ATCC BAA-1280 / DSM 17508 / OCM 812 / Nankai-3)</name>
    <dbReference type="NCBI Taxonomy" id="419665"/>
    <lineage>
        <taxon>Archaea</taxon>
        <taxon>Methanobacteriati</taxon>
        <taxon>Methanobacteriota</taxon>
        <taxon>Methanomada group</taxon>
        <taxon>Methanococci</taxon>
        <taxon>Methanococcales</taxon>
        <taxon>Methanococcaceae</taxon>
        <taxon>Methanococcus</taxon>
    </lineage>
</organism>
<dbReference type="STRING" id="419665.Maeo_0530"/>
<proteinExistence type="predicted"/>
<accession>A6UUE4</accession>
<protein>
    <submittedName>
        <fullName evidence="1">Uncharacterized protein</fullName>
    </submittedName>
</protein>
<dbReference type="KEGG" id="mae:Maeo_0530"/>
<evidence type="ECO:0000313" key="2">
    <source>
        <dbReference type="Proteomes" id="UP000001106"/>
    </source>
</evidence>
<evidence type="ECO:0000313" key="1">
    <source>
        <dbReference type="EMBL" id="ABR56116.1"/>
    </source>
</evidence>
<keyword evidence="2" id="KW-1185">Reference proteome</keyword>